<dbReference type="InterPro" id="IPR002491">
    <property type="entry name" value="ABC_transptr_periplasmic_BD"/>
</dbReference>
<feature type="domain" description="Fe/B12 periplasmic-binding" evidence="1">
    <location>
        <begin position="88"/>
        <end position="367"/>
    </location>
</feature>
<reference evidence="2" key="2">
    <citation type="submission" date="2019-02" db="EMBL/GenBank/DDBJ databases">
        <authorList>
            <person name="Chen S.-C."/>
            <person name="Chien H.-H."/>
            <person name="Lai M.-C."/>
        </authorList>
    </citation>
    <scope>NUCLEOTIDE SEQUENCE</scope>
    <source>
        <strain evidence="2">N2F9704</strain>
    </source>
</reference>
<keyword evidence="3" id="KW-1185">Reference proteome</keyword>
<dbReference type="Gene3D" id="3.40.50.1980">
    <property type="entry name" value="Nitrogenase molybdenum iron protein domain"/>
    <property type="match status" value="2"/>
</dbReference>
<evidence type="ECO:0000313" key="2">
    <source>
        <dbReference type="EMBL" id="QSZ66212.1"/>
    </source>
</evidence>
<protein>
    <submittedName>
        <fullName evidence="2">ABC transporter substrate-binding protein</fullName>
    </submittedName>
</protein>
<organism evidence="2 3">
    <name type="scientific">Methanofollis aquaemaris</name>
    <dbReference type="NCBI Taxonomy" id="126734"/>
    <lineage>
        <taxon>Archaea</taxon>
        <taxon>Methanobacteriati</taxon>
        <taxon>Methanobacteriota</taxon>
        <taxon>Stenosarchaea group</taxon>
        <taxon>Methanomicrobia</taxon>
        <taxon>Methanomicrobiales</taxon>
        <taxon>Methanomicrobiaceae</taxon>
        <taxon>Methanofollis</taxon>
    </lineage>
</organism>
<dbReference type="SUPFAM" id="SSF53807">
    <property type="entry name" value="Helical backbone' metal receptor"/>
    <property type="match status" value="1"/>
</dbReference>
<proteinExistence type="predicted"/>
<evidence type="ECO:0000259" key="1">
    <source>
        <dbReference type="PROSITE" id="PS50983"/>
    </source>
</evidence>
<dbReference type="PANTHER" id="PTHR30535">
    <property type="entry name" value="VITAMIN B12-BINDING PROTEIN"/>
    <property type="match status" value="1"/>
</dbReference>
<dbReference type="KEGG" id="maqe:RJ40_01210"/>
<dbReference type="Proteomes" id="UP001042704">
    <property type="component" value="Chromosome"/>
</dbReference>
<dbReference type="Pfam" id="PF01497">
    <property type="entry name" value="Peripla_BP_2"/>
    <property type="match status" value="1"/>
</dbReference>
<dbReference type="PANTHER" id="PTHR30535:SF34">
    <property type="entry name" value="MOLYBDATE-BINDING PROTEIN MOLA"/>
    <property type="match status" value="1"/>
</dbReference>
<sequence>MSARTFTILLVLFLLAAPAAAALQAPADTVSEDEFVRMVLSFLTGGDGAPDLATVEDAASRLAVLSGTSRTVTDLSGRQVALDGPVEKIVVFNSETLETMRSLGVDPSLVVGVDKYSPERTTFFPEYQDTAVVGSVWSPDYEKVIALQPDAVFLYATTSKESCDEIQRKLEDSIPGVKVFRFDCFTPETYADEVLALGEIFGKESEAERFADFYTGALENISAAGAGVPEAERPTVYMENWKDYKTGAAGSGYDRKITMAGGKNIFSDLPAEYPEVDPEAVIAADPDMIVKLIGAGAYPYGGYADTENEKVAEVYDSLAARPGWQSLTVVKNDRLHILHNDIMGGPQHFIGMTYLAEWCYPDQASALDPQSLHRTYLEEFQHLDLDPATGVFVYP</sequence>
<gene>
    <name evidence="2" type="ORF">RJ40_01210</name>
</gene>
<name>A0A8A3S214_9EURY</name>
<dbReference type="AlphaFoldDB" id="A0A8A3S214"/>
<dbReference type="PROSITE" id="PS50983">
    <property type="entry name" value="FE_B12_PBP"/>
    <property type="match status" value="1"/>
</dbReference>
<dbReference type="InterPro" id="IPR050902">
    <property type="entry name" value="ABC_Transporter_SBP"/>
</dbReference>
<accession>A0A8A3S214</accession>
<dbReference type="GeneID" id="76422930"/>
<dbReference type="RefSeq" id="WP_265581530.1">
    <property type="nucleotide sequence ID" value="NZ_CP036172.1"/>
</dbReference>
<evidence type="ECO:0000313" key="3">
    <source>
        <dbReference type="Proteomes" id="UP001042704"/>
    </source>
</evidence>
<reference evidence="2" key="1">
    <citation type="journal article" date="2001" name="Int. J. Syst. Evol. Microbiol.">
        <title>Methanofollis aquaemaris sp. nov., a methanogen isolated from an aquaculture fish pond.</title>
        <authorList>
            <person name="Lai M.C."/>
            <person name="Chen S.C."/>
        </authorList>
    </citation>
    <scope>NUCLEOTIDE SEQUENCE</scope>
    <source>
        <strain evidence="2">N2F9704</strain>
    </source>
</reference>
<dbReference type="EMBL" id="CP036172">
    <property type="protein sequence ID" value="QSZ66212.1"/>
    <property type="molecule type" value="Genomic_DNA"/>
</dbReference>